<keyword evidence="2" id="KW-0472">Membrane</keyword>
<dbReference type="RefSeq" id="WP_062411681.1">
    <property type="nucleotide sequence ID" value="NZ_JAJCIO010000002.1"/>
</dbReference>
<sequence>MMNKKSLVLAAVMAACSASLAFAAPQTQWEQGQWQVDLGAWNTKASADGDKVDGLGGTISTDTNWNFQGGVTYGLTDKWGLQYNYYGLKTDGNRETAGTDGAQHEINAVYSINKNFAAYAGWSRIENKFSGDGYSASDTNNIAQIGLIAKAPLADKLDVYAKGALGTQNTTMWEAGLGYHVTPDLDINAGYRYLNTKLGDKNSSPFYLNDDANISYKGFIAGVSYRFGGGPKEEAPEPAAPVYTPAPAQEPVYTPAPTKAPANDYYLESVHFGFDEDQPLASEKAKMDHFVQVAKANPNDTFKLVGNTDAKGSNAYNDDLSKRRVDNVAAYAESQGVPASQMVLDYKGKTDPASTNDTEEGRADNRRVDIWHHY</sequence>
<dbReference type="EMBL" id="JANGEW010000002">
    <property type="protein sequence ID" value="MCQ5341875.1"/>
    <property type="molecule type" value="Genomic_DNA"/>
</dbReference>
<dbReference type="InterPro" id="IPR011250">
    <property type="entry name" value="OMP/PagP_B-barrel"/>
</dbReference>
<dbReference type="Pfam" id="PF13505">
    <property type="entry name" value="OMP_b-brl"/>
    <property type="match status" value="1"/>
</dbReference>
<feature type="domain" description="OmpA-like" evidence="4">
    <location>
        <begin position="259"/>
        <end position="374"/>
    </location>
</feature>
<organism evidence="5 6">
    <name type="scientific">Megasphaera massiliensis</name>
    <dbReference type="NCBI Taxonomy" id="1232428"/>
    <lineage>
        <taxon>Bacteria</taxon>
        <taxon>Bacillati</taxon>
        <taxon>Bacillota</taxon>
        <taxon>Negativicutes</taxon>
        <taxon>Veillonellales</taxon>
        <taxon>Veillonellaceae</taxon>
        <taxon>Megasphaera</taxon>
    </lineage>
</organism>
<dbReference type="InterPro" id="IPR036737">
    <property type="entry name" value="OmpA-like_sf"/>
</dbReference>
<gene>
    <name evidence="5" type="ORF">NE675_02320</name>
</gene>
<dbReference type="Gene3D" id="3.30.1330.60">
    <property type="entry name" value="OmpA-like domain"/>
    <property type="match status" value="1"/>
</dbReference>
<dbReference type="SUPFAM" id="SSF103088">
    <property type="entry name" value="OmpA-like"/>
    <property type="match status" value="1"/>
</dbReference>
<feature type="chain" id="PRO_5047056445" evidence="3">
    <location>
        <begin position="24"/>
        <end position="374"/>
    </location>
</feature>
<comment type="caution">
    <text evidence="5">The sequence shown here is derived from an EMBL/GenBank/DDBJ whole genome shotgun (WGS) entry which is preliminary data.</text>
</comment>
<keyword evidence="6" id="KW-1185">Reference proteome</keyword>
<evidence type="ECO:0000256" key="1">
    <source>
        <dbReference type="ARBA" id="ARBA00022729"/>
    </source>
</evidence>
<proteinExistence type="predicted"/>
<dbReference type="PROSITE" id="PS51123">
    <property type="entry name" value="OMPA_2"/>
    <property type="match status" value="1"/>
</dbReference>
<dbReference type="PANTHER" id="PTHR30329:SF21">
    <property type="entry name" value="LIPOPROTEIN YIAD-RELATED"/>
    <property type="match status" value="1"/>
</dbReference>
<keyword evidence="1 3" id="KW-0732">Signal</keyword>
<evidence type="ECO:0000313" key="5">
    <source>
        <dbReference type="EMBL" id="MCQ5341875.1"/>
    </source>
</evidence>
<dbReference type="InterPro" id="IPR027385">
    <property type="entry name" value="Beta-barrel_OMP"/>
</dbReference>
<dbReference type="PROSITE" id="PS51257">
    <property type="entry name" value="PROKAR_LIPOPROTEIN"/>
    <property type="match status" value="1"/>
</dbReference>
<dbReference type="Proteomes" id="UP001206692">
    <property type="component" value="Unassembled WGS sequence"/>
</dbReference>
<dbReference type="CDD" id="cd07185">
    <property type="entry name" value="OmpA_C-like"/>
    <property type="match status" value="1"/>
</dbReference>
<dbReference type="PANTHER" id="PTHR30329">
    <property type="entry name" value="STATOR ELEMENT OF FLAGELLAR MOTOR COMPLEX"/>
    <property type="match status" value="1"/>
</dbReference>
<dbReference type="Pfam" id="PF00691">
    <property type="entry name" value="OmpA"/>
    <property type="match status" value="1"/>
</dbReference>
<evidence type="ECO:0000313" key="6">
    <source>
        <dbReference type="Proteomes" id="UP001206692"/>
    </source>
</evidence>
<reference evidence="5 6" key="1">
    <citation type="submission" date="2022-06" db="EMBL/GenBank/DDBJ databases">
        <title>Isolation of gut microbiota from human fecal samples.</title>
        <authorList>
            <person name="Pamer E.G."/>
            <person name="Barat B."/>
            <person name="Waligurski E."/>
            <person name="Medina S."/>
            <person name="Paddock L."/>
            <person name="Mostad J."/>
        </authorList>
    </citation>
    <scope>NUCLEOTIDE SEQUENCE [LARGE SCALE GENOMIC DNA]</scope>
    <source>
        <strain evidence="5 6">DFI.1.1</strain>
    </source>
</reference>
<dbReference type="SUPFAM" id="SSF56925">
    <property type="entry name" value="OMPA-like"/>
    <property type="match status" value="1"/>
</dbReference>
<dbReference type="Gene3D" id="2.40.160.20">
    <property type="match status" value="1"/>
</dbReference>
<dbReference type="InterPro" id="IPR006665">
    <property type="entry name" value="OmpA-like"/>
</dbReference>
<feature type="signal peptide" evidence="3">
    <location>
        <begin position="1"/>
        <end position="23"/>
    </location>
</feature>
<dbReference type="InterPro" id="IPR050330">
    <property type="entry name" value="Bact_OuterMem_StrucFunc"/>
</dbReference>
<evidence type="ECO:0000256" key="3">
    <source>
        <dbReference type="SAM" id="SignalP"/>
    </source>
</evidence>
<evidence type="ECO:0000256" key="2">
    <source>
        <dbReference type="PROSITE-ProRule" id="PRU00473"/>
    </source>
</evidence>
<accession>A0ABT1SQ61</accession>
<name>A0ABT1SQ61_9FIRM</name>
<protein>
    <submittedName>
        <fullName evidence="5">Outer membrane beta-barrel protein</fullName>
    </submittedName>
</protein>
<evidence type="ECO:0000259" key="4">
    <source>
        <dbReference type="PROSITE" id="PS51123"/>
    </source>
</evidence>